<organism evidence="1 2">
    <name type="scientific">Dorea longicatena</name>
    <dbReference type="NCBI Taxonomy" id="88431"/>
    <lineage>
        <taxon>Bacteria</taxon>
        <taxon>Bacillati</taxon>
        <taxon>Bacillota</taxon>
        <taxon>Clostridia</taxon>
        <taxon>Lachnospirales</taxon>
        <taxon>Lachnospiraceae</taxon>
        <taxon>Dorea</taxon>
    </lineage>
</organism>
<dbReference type="OrthoDB" id="2056847at2"/>
<dbReference type="RefSeq" id="WP_055284104.1">
    <property type="nucleotide sequence ID" value="NZ_CZAY01000019.1"/>
</dbReference>
<dbReference type="EMBL" id="CZAY01000019">
    <property type="protein sequence ID" value="CUP95462.1"/>
    <property type="molecule type" value="Genomic_DNA"/>
</dbReference>
<dbReference type="GeneID" id="96229686"/>
<reference evidence="1 2" key="1">
    <citation type="submission" date="2015-09" db="EMBL/GenBank/DDBJ databases">
        <authorList>
            <consortium name="Pathogen Informatics"/>
        </authorList>
    </citation>
    <scope>NUCLEOTIDE SEQUENCE [LARGE SCALE GENOMIC DNA]</scope>
    <source>
        <strain evidence="1 2">2789STDY5834914</strain>
    </source>
</reference>
<evidence type="ECO:0000313" key="1">
    <source>
        <dbReference type="EMBL" id="CUP95462.1"/>
    </source>
</evidence>
<dbReference type="AlphaFoldDB" id="A0A174SCQ6"/>
<proteinExistence type="predicted"/>
<sequence length="351" mass="40832">MEIFFEKGEMMSASVQIFVLAFIRVILEDIGGQMDEGIILIADDIPMGRHFIKTYVAKVGNGKVIDRKMPKMENFELGFKIVNTGMKEEQAEEFLGKEDFLPVLVTGGVLPSYLRTQHFFLRIRETDMKVLDDVNFQVKMQGLKAFIIENINVFIEDTQKAVNENKPYVRSLLYIENLLSQYYQRYYELKKEEADEMVDELGKFTEKLLKTSEDIIHANGDVREEISDRFFQFVATNQELVMLDVNDEINPMISKDKVIWFDDEYYYLTDAMLRKVCGKVLELVSVNELKAILREEGILYCDASGDYSIKIVVKTQNGEKRPRVLKLRKLYLTVDGECLEDIYQERESNND</sequence>
<accession>A0A174SCQ6</accession>
<gene>
    <name evidence="1" type="ORF">ERS852526_02407</name>
</gene>
<protein>
    <submittedName>
        <fullName evidence="1">Uncharacterized protein</fullName>
    </submittedName>
</protein>
<name>A0A174SCQ6_9FIRM</name>
<dbReference type="Proteomes" id="UP000095485">
    <property type="component" value="Unassembled WGS sequence"/>
</dbReference>
<evidence type="ECO:0000313" key="2">
    <source>
        <dbReference type="Proteomes" id="UP000095485"/>
    </source>
</evidence>